<keyword evidence="1" id="KW-0812">Transmembrane</keyword>
<feature type="non-terminal residue" evidence="2">
    <location>
        <position position="89"/>
    </location>
</feature>
<proteinExistence type="predicted"/>
<feature type="non-terminal residue" evidence="2">
    <location>
        <position position="1"/>
    </location>
</feature>
<evidence type="ECO:0000313" key="2">
    <source>
        <dbReference type="EMBL" id="SVE24584.1"/>
    </source>
</evidence>
<reference evidence="2" key="1">
    <citation type="submission" date="2018-05" db="EMBL/GenBank/DDBJ databases">
        <authorList>
            <person name="Lanie J.A."/>
            <person name="Ng W.-L."/>
            <person name="Kazmierczak K.M."/>
            <person name="Andrzejewski T.M."/>
            <person name="Davidsen T.M."/>
            <person name="Wayne K.J."/>
            <person name="Tettelin H."/>
            <person name="Glass J.I."/>
            <person name="Rusch D."/>
            <person name="Podicherti R."/>
            <person name="Tsui H.-C.T."/>
            <person name="Winkler M.E."/>
        </authorList>
    </citation>
    <scope>NUCLEOTIDE SEQUENCE</scope>
</reference>
<accession>A0A383BXE5</accession>
<keyword evidence="1" id="KW-0472">Membrane</keyword>
<gene>
    <name evidence="2" type="ORF">METZ01_LOCUS477438</name>
</gene>
<dbReference type="EMBL" id="UINC01204045">
    <property type="protein sequence ID" value="SVE24584.1"/>
    <property type="molecule type" value="Genomic_DNA"/>
</dbReference>
<protein>
    <submittedName>
        <fullName evidence="2">Uncharacterized protein</fullName>
    </submittedName>
</protein>
<keyword evidence="1" id="KW-1133">Transmembrane helix</keyword>
<evidence type="ECO:0000256" key="1">
    <source>
        <dbReference type="SAM" id="Phobius"/>
    </source>
</evidence>
<feature type="transmembrane region" description="Helical" evidence="1">
    <location>
        <begin position="6"/>
        <end position="25"/>
    </location>
</feature>
<dbReference type="AlphaFoldDB" id="A0A383BXE5"/>
<organism evidence="2">
    <name type="scientific">marine metagenome</name>
    <dbReference type="NCBI Taxonomy" id="408172"/>
    <lineage>
        <taxon>unclassified sequences</taxon>
        <taxon>metagenomes</taxon>
        <taxon>ecological metagenomes</taxon>
    </lineage>
</organism>
<sequence>VTQGRSSFFIIIFISIVTSVSSLYADVTWDAVEVQCVPKLGHLKFTTTLLRGYQLLSLEDEEIKNLIATKGIILDGRDAGGQCQLGEDV</sequence>
<name>A0A383BXE5_9ZZZZ</name>